<sequence length="769" mass="85492">MMEEADDGDSFAILSGDAASSPDRHSLRTNSFSSQSHLRPDVLAEVSPSAALVSLTLNPDDSGDLSLTIGSRPKSFLLMDEKENVQPRSAEHFCKKLRVQPDAKLKVVSIFGNTGDGKSHTMNHAFFDGAEVFRTSSEQTSCTLGIWASYHQHNNVLCLDTEGLLGETINENRQMRMLLKVLAISDIAIYRTRSERLRTDMYKFLGTASRAFTKYFSGALQSLGSTLTPQSLGPAVIIFQETQNTEILKESSEGKTEEDILRESFAKQKMELLAFSSLRYVGVQTRHPPTNYEPLRMALEKELKNTTVRSPRQPNVVFEALQALNRKFNGELSSLPHNTFPEQYFTCTTFCKSCNVRCQLSMGHLETKEDHKFSGPCTYQHQYENKVYLCNKCHVNGRQVVVNIKTQTSNDSSWLGLAKYAWSGSVIECPHCGEIYRSRQHWYGNKSPEQTAVRTEIVHVWNDGGLAVTGPTHSAQLVLDGVAYLTDAFASVGAQPTNAIRSWVTDKIRPAYWRPDSEIIHCKGCTVNFERFDLKKHHCRNCGEGFCSNCSKYRMPVVSRGWSDPVRVCSGCREDLQRQQWTNGDTNGGTVAAMIDEEIEQDLTSSTGNNNPGDGDVLVRKYGEVFINTLSNLGAVLEYPKDLIKDSARPSYWVPDAEAPRCHICQLVFGSPEEINSSIPLVRADSSVNGHRQASRDGGSTTMATSPSRSSPQNSSAAVAYQAIDRRRHHCRACGNAICAACSEHRQPVPKRGWLNDVRVCNTCFSSAD</sequence>
<accession>A0ABM1YQM4</accession>
<feature type="region of interest" description="Disordered" evidence="5">
    <location>
        <begin position="684"/>
        <end position="716"/>
    </location>
</feature>
<feature type="compositionally biased region" description="Low complexity" evidence="5">
    <location>
        <begin position="706"/>
        <end position="716"/>
    </location>
</feature>
<evidence type="ECO:0000256" key="4">
    <source>
        <dbReference type="PROSITE-ProRule" id="PRU00091"/>
    </source>
</evidence>
<dbReference type="PANTHER" id="PTHR46624">
    <property type="entry name" value="AGAP002036-PA"/>
    <property type="match status" value="1"/>
</dbReference>
<feature type="domain" description="FYVE-type" evidence="6">
    <location>
        <begin position="656"/>
        <end position="769"/>
    </location>
</feature>
<dbReference type="InterPro" id="IPR000306">
    <property type="entry name" value="Znf_FYVE"/>
</dbReference>
<keyword evidence="3" id="KW-0862">Zinc</keyword>
<dbReference type="Proteomes" id="UP000069940">
    <property type="component" value="Unassembled WGS sequence"/>
</dbReference>
<dbReference type="SMART" id="SM00064">
    <property type="entry name" value="FYVE"/>
    <property type="match status" value="2"/>
</dbReference>
<keyword evidence="2 4" id="KW-0863">Zinc-finger</keyword>
<evidence type="ECO:0000256" key="2">
    <source>
        <dbReference type="ARBA" id="ARBA00022771"/>
    </source>
</evidence>
<dbReference type="SUPFAM" id="SSF57903">
    <property type="entry name" value="FYVE/PHD zinc finger"/>
    <property type="match status" value="2"/>
</dbReference>
<evidence type="ECO:0000256" key="5">
    <source>
        <dbReference type="SAM" id="MobiDB-lite"/>
    </source>
</evidence>
<evidence type="ECO:0000313" key="8">
    <source>
        <dbReference type="Proteomes" id="UP000069940"/>
    </source>
</evidence>
<evidence type="ECO:0000259" key="6">
    <source>
        <dbReference type="PROSITE" id="PS50178"/>
    </source>
</evidence>
<evidence type="ECO:0000256" key="3">
    <source>
        <dbReference type="ARBA" id="ARBA00022833"/>
    </source>
</evidence>
<dbReference type="InterPro" id="IPR011011">
    <property type="entry name" value="Znf_FYVE_PHD"/>
</dbReference>
<dbReference type="PANTHER" id="PTHR46624:SF4">
    <property type="entry name" value="FYVE-TYPE DOMAIN-CONTAINING PROTEIN"/>
    <property type="match status" value="1"/>
</dbReference>
<dbReference type="GeneID" id="109418444"/>
<dbReference type="Gene3D" id="3.30.40.10">
    <property type="entry name" value="Zinc/RING finger domain, C3HC4 (zinc finger)"/>
    <property type="match status" value="2"/>
</dbReference>
<evidence type="ECO:0000256" key="1">
    <source>
        <dbReference type="ARBA" id="ARBA00022723"/>
    </source>
</evidence>
<feature type="domain" description="FYVE-type" evidence="6">
    <location>
        <begin position="516"/>
        <end position="577"/>
    </location>
</feature>
<dbReference type="PROSITE" id="PS50178">
    <property type="entry name" value="ZF_FYVE"/>
    <property type="match status" value="2"/>
</dbReference>
<dbReference type="EnsemblMetazoa" id="AALFPA23_011293.R15978">
    <property type="protein sequence ID" value="AALFPA23_011293.P15978"/>
    <property type="gene ID" value="AALFPA23_011293"/>
</dbReference>
<keyword evidence="1" id="KW-0479">Metal-binding</keyword>
<proteinExistence type="predicted"/>
<name>A0ABM1YQM4_AEDAL</name>
<dbReference type="SUPFAM" id="SSF52540">
    <property type="entry name" value="P-loop containing nucleoside triphosphate hydrolases"/>
    <property type="match status" value="1"/>
</dbReference>
<reference evidence="7" key="2">
    <citation type="submission" date="2025-05" db="UniProtKB">
        <authorList>
            <consortium name="EnsemblMetazoa"/>
        </authorList>
    </citation>
    <scope>IDENTIFICATION</scope>
    <source>
        <strain evidence="7">Foshan</strain>
    </source>
</reference>
<dbReference type="Pfam" id="PF01363">
    <property type="entry name" value="FYVE"/>
    <property type="match status" value="2"/>
</dbReference>
<dbReference type="RefSeq" id="XP_019548178.3">
    <property type="nucleotide sequence ID" value="XM_019692633.3"/>
</dbReference>
<dbReference type="Gene3D" id="3.40.50.300">
    <property type="entry name" value="P-loop containing nucleotide triphosphate hydrolases"/>
    <property type="match status" value="1"/>
</dbReference>
<organism evidence="7 8">
    <name type="scientific">Aedes albopictus</name>
    <name type="common">Asian tiger mosquito</name>
    <name type="synonym">Stegomyia albopicta</name>
    <dbReference type="NCBI Taxonomy" id="7160"/>
    <lineage>
        <taxon>Eukaryota</taxon>
        <taxon>Metazoa</taxon>
        <taxon>Ecdysozoa</taxon>
        <taxon>Arthropoda</taxon>
        <taxon>Hexapoda</taxon>
        <taxon>Insecta</taxon>
        <taxon>Pterygota</taxon>
        <taxon>Neoptera</taxon>
        <taxon>Endopterygota</taxon>
        <taxon>Diptera</taxon>
        <taxon>Nematocera</taxon>
        <taxon>Culicoidea</taxon>
        <taxon>Culicidae</taxon>
        <taxon>Culicinae</taxon>
        <taxon>Aedini</taxon>
        <taxon>Aedes</taxon>
        <taxon>Stegomyia</taxon>
    </lineage>
</organism>
<evidence type="ECO:0000313" key="7">
    <source>
        <dbReference type="EnsemblMetazoa" id="AALFPA23_011293.P15978"/>
    </source>
</evidence>
<dbReference type="InterPro" id="IPR027417">
    <property type="entry name" value="P-loop_NTPase"/>
</dbReference>
<keyword evidence="8" id="KW-1185">Reference proteome</keyword>
<dbReference type="InterPro" id="IPR013083">
    <property type="entry name" value="Znf_RING/FYVE/PHD"/>
</dbReference>
<dbReference type="InterPro" id="IPR042427">
    <property type="entry name" value="ZFYV1"/>
</dbReference>
<dbReference type="InterPro" id="IPR017455">
    <property type="entry name" value="Znf_FYVE-rel"/>
</dbReference>
<feature type="compositionally biased region" description="Polar residues" evidence="5">
    <location>
        <begin position="686"/>
        <end position="705"/>
    </location>
</feature>
<feature type="region of interest" description="Disordered" evidence="5">
    <location>
        <begin position="1"/>
        <end position="34"/>
    </location>
</feature>
<protein>
    <recommendedName>
        <fullName evidence="6">FYVE-type domain-containing protein</fullName>
    </recommendedName>
</protein>
<reference evidence="8" key="1">
    <citation type="journal article" date="2015" name="Proc. Natl. Acad. Sci. U.S.A.">
        <title>Genome sequence of the Asian Tiger mosquito, Aedes albopictus, reveals insights into its biology, genetics, and evolution.</title>
        <authorList>
            <person name="Chen X.G."/>
            <person name="Jiang X."/>
            <person name="Gu J."/>
            <person name="Xu M."/>
            <person name="Wu Y."/>
            <person name="Deng Y."/>
            <person name="Zhang C."/>
            <person name="Bonizzoni M."/>
            <person name="Dermauw W."/>
            <person name="Vontas J."/>
            <person name="Armbruster P."/>
            <person name="Huang X."/>
            <person name="Yang Y."/>
            <person name="Zhang H."/>
            <person name="He W."/>
            <person name="Peng H."/>
            <person name="Liu Y."/>
            <person name="Wu K."/>
            <person name="Chen J."/>
            <person name="Lirakis M."/>
            <person name="Topalis P."/>
            <person name="Van Leeuwen T."/>
            <person name="Hall A.B."/>
            <person name="Jiang X."/>
            <person name="Thorpe C."/>
            <person name="Mueller R.L."/>
            <person name="Sun C."/>
            <person name="Waterhouse R.M."/>
            <person name="Yan G."/>
            <person name="Tu Z.J."/>
            <person name="Fang X."/>
            <person name="James A.A."/>
        </authorList>
    </citation>
    <scope>NUCLEOTIDE SEQUENCE [LARGE SCALE GENOMIC DNA]</scope>
    <source>
        <strain evidence="8">Foshan</strain>
    </source>
</reference>